<reference evidence="2 3" key="1">
    <citation type="journal article" date="2019" name="Commun. Biol.">
        <title>The bagworm genome reveals a unique fibroin gene that provides high tensile strength.</title>
        <authorList>
            <person name="Kono N."/>
            <person name="Nakamura H."/>
            <person name="Ohtoshi R."/>
            <person name="Tomita M."/>
            <person name="Numata K."/>
            <person name="Arakawa K."/>
        </authorList>
    </citation>
    <scope>NUCLEOTIDE SEQUENCE [LARGE SCALE GENOMIC DNA]</scope>
</reference>
<dbReference type="AlphaFoldDB" id="A0A4C1Y4B9"/>
<organism evidence="2 3">
    <name type="scientific">Eumeta variegata</name>
    <name type="common">Bagworm moth</name>
    <name type="synonym">Eumeta japonica</name>
    <dbReference type="NCBI Taxonomy" id="151549"/>
    <lineage>
        <taxon>Eukaryota</taxon>
        <taxon>Metazoa</taxon>
        <taxon>Ecdysozoa</taxon>
        <taxon>Arthropoda</taxon>
        <taxon>Hexapoda</taxon>
        <taxon>Insecta</taxon>
        <taxon>Pterygota</taxon>
        <taxon>Neoptera</taxon>
        <taxon>Endopterygota</taxon>
        <taxon>Lepidoptera</taxon>
        <taxon>Glossata</taxon>
        <taxon>Ditrysia</taxon>
        <taxon>Tineoidea</taxon>
        <taxon>Psychidae</taxon>
        <taxon>Oiketicinae</taxon>
        <taxon>Eumeta</taxon>
    </lineage>
</organism>
<dbReference type="EMBL" id="BGZK01001067">
    <property type="protein sequence ID" value="GBP70213.1"/>
    <property type="molecule type" value="Genomic_DNA"/>
</dbReference>
<sequence>MERHRSLDRQSDSERLELGFGGRKVEWTREVEIQSDERGGGSRLTIRGVVTGFAALGRVLGLFIVRDSLYVSPTSTRQIKPRRAVSQEAGAIRRIRPDDTHYENVLRDNDRAQRKRHIIFRFEPGTIPVSGEPTRRVCPDSGRSGDPPGNFDLL</sequence>
<evidence type="ECO:0000313" key="2">
    <source>
        <dbReference type="EMBL" id="GBP70213.1"/>
    </source>
</evidence>
<evidence type="ECO:0000313" key="3">
    <source>
        <dbReference type="Proteomes" id="UP000299102"/>
    </source>
</evidence>
<keyword evidence="3" id="KW-1185">Reference proteome</keyword>
<gene>
    <name evidence="2" type="ORF">EVAR_7479_1</name>
</gene>
<comment type="caution">
    <text evidence="2">The sequence shown here is derived from an EMBL/GenBank/DDBJ whole genome shotgun (WGS) entry which is preliminary data.</text>
</comment>
<protein>
    <submittedName>
        <fullName evidence="2">Uncharacterized protein</fullName>
    </submittedName>
</protein>
<accession>A0A4C1Y4B9</accession>
<feature type="region of interest" description="Disordered" evidence="1">
    <location>
        <begin position="130"/>
        <end position="154"/>
    </location>
</feature>
<name>A0A4C1Y4B9_EUMVA</name>
<evidence type="ECO:0000256" key="1">
    <source>
        <dbReference type="SAM" id="MobiDB-lite"/>
    </source>
</evidence>
<dbReference type="Proteomes" id="UP000299102">
    <property type="component" value="Unassembled WGS sequence"/>
</dbReference>
<proteinExistence type="predicted"/>